<proteinExistence type="predicted"/>
<keyword evidence="3" id="KW-1185">Reference proteome</keyword>
<dbReference type="EMBL" id="CP042808">
    <property type="protein sequence ID" value="QEE85739.1"/>
    <property type="molecule type" value="Genomic_DNA"/>
</dbReference>
<evidence type="ECO:0000313" key="3">
    <source>
        <dbReference type="Proteomes" id="UP000287027"/>
    </source>
</evidence>
<gene>
    <name evidence="2" type="ORF">EOV40_008480</name>
</gene>
<name>A0A5B9GJP6_9PROT</name>
<feature type="domain" description="DUF4422" evidence="1">
    <location>
        <begin position="14"/>
        <end position="246"/>
    </location>
</feature>
<reference evidence="2 3" key="1">
    <citation type="submission" date="2019-08" db="EMBL/GenBank/DDBJ databases">
        <title>Acetobacter oryzioeni sp. nov., isolated from Korean rice wine vinegar.</title>
        <authorList>
            <person name="Baek J.H."/>
            <person name="Kim K.H."/>
            <person name="Jeon C.O."/>
            <person name="Han D.M."/>
        </authorList>
    </citation>
    <scope>NUCLEOTIDE SEQUENCE [LARGE SCALE GENOMIC DNA]</scope>
    <source>
        <strain evidence="2 3">B6</strain>
    </source>
</reference>
<dbReference type="Proteomes" id="UP000287027">
    <property type="component" value="Chromosome"/>
</dbReference>
<protein>
    <submittedName>
        <fullName evidence="2">DUF4422 domain-containing protein</fullName>
    </submittedName>
</protein>
<evidence type="ECO:0000313" key="2">
    <source>
        <dbReference type="EMBL" id="QEE85739.1"/>
    </source>
</evidence>
<organism evidence="2 3">
    <name type="scientific">Acetobacter oryzoeni</name>
    <dbReference type="NCBI Taxonomy" id="2500548"/>
    <lineage>
        <taxon>Bacteria</taxon>
        <taxon>Pseudomonadati</taxon>
        <taxon>Pseudomonadota</taxon>
        <taxon>Alphaproteobacteria</taxon>
        <taxon>Acetobacterales</taxon>
        <taxon>Acetobacteraceae</taxon>
        <taxon>Acetobacter</taxon>
    </lineage>
</organism>
<sequence>MKLKIFRVTHFFDEHVDYMSNDIFSDFIIGQKSKENCFFGDLDHEDNIAFEDTHSEMRAHYYIWKNHLQNYDYIGFEHFRRLLYVDYLPYSIVKDQYPSILLLRKKIEKDQLKEIFHDSVAFDNVMKVRRENKTEYNHILKQKVSEYDIFCVRSQNISTKSEFCDDNILEHVLTSCSYFSNKPMFVDFNHTTTNYRCSFIMRRDYFNEYMEFWYEIVKNLGKILHNHPRELGYYSEKIFSYYLFQKKMENPLLRVNYVPMLSWS</sequence>
<dbReference type="Pfam" id="PF14393">
    <property type="entry name" value="DUF4422"/>
    <property type="match status" value="1"/>
</dbReference>
<dbReference type="KEGG" id="aoy:EOV40_008480"/>
<dbReference type="InterPro" id="IPR025536">
    <property type="entry name" value="DUF4422"/>
</dbReference>
<dbReference type="RefSeq" id="WP_128105652.1">
    <property type="nucleotide sequence ID" value="NZ_CP042808.1"/>
</dbReference>
<dbReference type="AlphaFoldDB" id="A0A5B9GJP6"/>
<accession>A0A5B9GJP6</accession>
<evidence type="ECO:0000259" key="1">
    <source>
        <dbReference type="Pfam" id="PF14393"/>
    </source>
</evidence>